<proteinExistence type="inferred from homology"/>
<comment type="subcellular location">
    <subcellularLocation>
        <location evidence="2">Membrane</location>
    </subcellularLocation>
</comment>
<dbReference type="Proteomes" id="UP000759131">
    <property type="component" value="Unassembled WGS sequence"/>
</dbReference>
<dbReference type="EMBL" id="CAJPIZ010002316">
    <property type="protein sequence ID" value="CAG2104854.1"/>
    <property type="molecule type" value="Genomic_DNA"/>
</dbReference>
<keyword evidence="6" id="KW-0479">Metal-binding</keyword>
<evidence type="ECO:0000313" key="18">
    <source>
        <dbReference type="EMBL" id="CAD7624424.1"/>
    </source>
</evidence>
<dbReference type="SUPFAM" id="SSF50022">
    <property type="entry name" value="ISP domain"/>
    <property type="match status" value="1"/>
</dbReference>
<dbReference type="SUPFAM" id="SSF55961">
    <property type="entry name" value="Bet v1-like"/>
    <property type="match status" value="1"/>
</dbReference>
<dbReference type="PROSITE" id="PS51296">
    <property type="entry name" value="RIESKE"/>
    <property type="match status" value="1"/>
</dbReference>
<dbReference type="GO" id="GO:0005737">
    <property type="term" value="C:cytoplasm"/>
    <property type="evidence" value="ECO:0007669"/>
    <property type="project" value="TreeGrafter"/>
</dbReference>
<keyword evidence="10" id="KW-0411">Iron-sulfur</keyword>
<evidence type="ECO:0000259" key="17">
    <source>
        <dbReference type="PROSITE" id="PS51296"/>
    </source>
</evidence>
<evidence type="ECO:0000256" key="15">
    <source>
        <dbReference type="ARBA" id="ARBA00047853"/>
    </source>
</evidence>
<evidence type="ECO:0000256" key="13">
    <source>
        <dbReference type="ARBA" id="ARBA00025729"/>
    </source>
</evidence>
<evidence type="ECO:0000256" key="14">
    <source>
        <dbReference type="ARBA" id="ARBA00026095"/>
    </source>
</evidence>
<keyword evidence="4" id="KW-0812">Transmembrane</keyword>
<gene>
    <name evidence="18" type="ORF">OSB1V03_LOCUS4869</name>
</gene>
<evidence type="ECO:0000313" key="19">
    <source>
        <dbReference type="Proteomes" id="UP000759131"/>
    </source>
</evidence>
<dbReference type="GO" id="GO:0016020">
    <property type="term" value="C:membrane"/>
    <property type="evidence" value="ECO:0007669"/>
    <property type="project" value="UniProtKB-SubCell"/>
</dbReference>
<keyword evidence="9" id="KW-0408">Iron</keyword>
<evidence type="ECO:0000256" key="9">
    <source>
        <dbReference type="ARBA" id="ARBA00023004"/>
    </source>
</evidence>
<comment type="cofactor">
    <cofactor evidence="1">
        <name>Fe cation</name>
        <dbReference type="ChEBI" id="CHEBI:24875"/>
    </cofactor>
</comment>
<keyword evidence="8" id="KW-0560">Oxidoreductase</keyword>
<dbReference type="InterPro" id="IPR045605">
    <property type="entry name" value="KshA-like_C"/>
</dbReference>
<dbReference type="EMBL" id="OC856891">
    <property type="protein sequence ID" value="CAD7624424.1"/>
    <property type="molecule type" value="Genomic_DNA"/>
</dbReference>
<dbReference type="GO" id="GO:0046872">
    <property type="term" value="F:metal ion binding"/>
    <property type="evidence" value="ECO:0007669"/>
    <property type="project" value="UniProtKB-KW"/>
</dbReference>
<dbReference type="AlphaFoldDB" id="A0A7R9KK18"/>
<dbReference type="Pfam" id="PF19298">
    <property type="entry name" value="KshA_C"/>
    <property type="match status" value="1"/>
</dbReference>
<evidence type="ECO:0000256" key="16">
    <source>
        <dbReference type="ARBA" id="ARBA00049548"/>
    </source>
</evidence>
<name>A0A7R9KK18_9ACAR</name>
<dbReference type="Gene3D" id="2.102.10.10">
    <property type="entry name" value="Rieske [2Fe-2S] iron-sulphur domain"/>
    <property type="match status" value="1"/>
</dbReference>
<evidence type="ECO:0000256" key="12">
    <source>
        <dbReference type="ARBA" id="ARBA00025712"/>
    </source>
</evidence>
<dbReference type="InterPro" id="IPR036922">
    <property type="entry name" value="Rieske_2Fe-2S_sf"/>
</dbReference>
<evidence type="ECO:0000256" key="10">
    <source>
        <dbReference type="ARBA" id="ARBA00023014"/>
    </source>
</evidence>
<evidence type="ECO:0000256" key="2">
    <source>
        <dbReference type="ARBA" id="ARBA00004370"/>
    </source>
</evidence>
<dbReference type="GO" id="GO:0016491">
    <property type="term" value="F:oxidoreductase activity"/>
    <property type="evidence" value="ECO:0007669"/>
    <property type="project" value="UniProtKB-KW"/>
</dbReference>
<keyword evidence="5" id="KW-0001">2Fe-2S</keyword>
<dbReference type="OrthoDB" id="6538019at2759"/>
<keyword evidence="19" id="KW-1185">Reference proteome</keyword>
<reference evidence="18" key="1">
    <citation type="submission" date="2020-11" db="EMBL/GenBank/DDBJ databases">
        <authorList>
            <person name="Tran Van P."/>
        </authorList>
    </citation>
    <scope>NUCLEOTIDE SEQUENCE</scope>
</reference>
<comment type="catalytic activity">
    <reaction evidence="16">
        <text>cholesterol + NADPH + O2 + H(+) = 7-dehydrocholesterol + NADP(+) + 2 H2O</text>
        <dbReference type="Rhea" id="RHEA:45024"/>
        <dbReference type="ChEBI" id="CHEBI:15377"/>
        <dbReference type="ChEBI" id="CHEBI:15378"/>
        <dbReference type="ChEBI" id="CHEBI:15379"/>
        <dbReference type="ChEBI" id="CHEBI:16113"/>
        <dbReference type="ChEBI" id="CHEBI:17759"/>
        <dbReference type="ChEBI" id="CHEBI:57783"/>
        <dbReference type="ChEBI" id="CHEBI:58349"/>
        <dbReference type="EC" id="1.14.19.21"/>
    </reaction>
    <physiologicalReaction direction="left-to-right" evidence="16">
        <dbReference type="Rhea" id="RHEA:45025"/>
    </physiologicalReaction>
</comment>
<dbReference type="PANTHER" id="PTHR21266:SF32">
    <property type="entry name" value="CHOLESTEROL 7-DESATURASE NVD"/>
    <property type="match status" value="1"/>
</dbReference>
<dbReference type="PANTHER" id="PTHR21266">
    <property type="entry name" value="IRON-SULFUR DOMAIN CONTAINING PROTEIN"/>
    <property type="match status" value="1"/>
</dbReference>
<feature type="domain" description="Rieske" evidence="17">
    <location>
        <begin position="301"/>
        <end position="411"/>
    </location>
</feature>
<comment type="pathway">
    <text evidence="12">Steroid hormone biosynthesis; dafachronic acid biosynthesis.</text>
</comment>
<protein>
    <recommendedName>
        <fullName evidence="14">cholesterol 7-desaturase</fullName>
        <ecNumber evidence="14">1.14.19.21</ecNumber>
    </recommendedName>
</protein>
<dbReference type="GO" id="GO:0051537">
    <property type="term" value="F:2 iron, 2 sulfur cluster binding"/>
    <property type="evidence" value="ECO:0007669"/>
    <property type="project" value="UniProtKB-KW"/>
</dbReference>
<evidence type="ECO:0000256" key="6">
    <source>
        <dbReference type="ARBA" id="ARBA00022723"/>
    </source>
</evidence>
<evidence type="ECO:0000256" key="11">
    <source>
        <dbReference type="ARBA" id="ARBA00023136"/>
    </source>
</evidence>
<comment type="similarity">
    <text evidence="13">Belongs to the cholesterol 7-desaturase family.</text>
</comment>
<evidence type="ECO:0000256" key="1">
    <source>
        <dbReference type="ARBA" id="ARBA00001962"/>
    </source>
</evidence>
<organism evidence="18">
    <name type="scientific">Medioppia subpectinata</name>
    <dbReference type="NCBI Taxonomy" id="1979941"/>
    <lineage>
        <taxon>Eukaryota</taxon>
        <taxon>Metazoa</taxon>
        <taxon>Ecdysozoa</taxon>
        <taxon>Arthropoda</taxon>
        <taxon>Chelicerata</taxon>
        <taxon>Arachnida</taxon>
        <taxon>Acari</taxon>
        <taxon>Acariformes</taxon>
        <taxon>Sarcoptiformes</taxon>
        <taxon>Oribatida</taxon>
        <taxon>Brachypylina</taxon>
        <taxon>Oppioidea</taxon>
        <taxon>Oppiidae</taxon>
        <taxon>Medioppia</taxon>
    </lineage>
</organism>
<accession>A0A7R9KK18</accession>
<dbReference type="EC" id="1.14.19.21" evidence="14"/>
<sequence length="605" mass="67690">MTMPNVFTKLTPKVTFAESIPNELKNKDYSNARHISGLTHEMLVSFEIRGLVGEQTGRNPHYTNSLADTNQLLTESFGKPLTDSIDITGGTDLTFTTKNLIYARTINFWVVMGLMLDDHLDHIVTSDGANKHVVCEWQKKYLLGKSDGTTGFDKLLVKALGMTKKMLTADQYVRHVISGVAWIGSSLNQTKFTNKLMTYEEFWTDMNSLSSNTALMKEWYGNNPTIMKVVDKILRYRTHVTNACKTFISGKAVNMPVALKQLHDSNKDMQSARTLFTRALPVFDHDVNANIETTQFPNTWIVVMTSKDLALNSVVPFEMCGQQLVAFRGGSGAVHVLSAYCPHLGANLGVGGHVVTESESGAQISVSADMWFGGADGQCKRIPNLNDSELKAVKAVVKKWQTIERNELIYVWHHSQDSDPDYYPEVLIVNYGHNLSLIGSCAQLIHTNYQIVLENASDLQHFHYIHQEIIPYITRLKFSFNDIEKDHVVSCRMTIYLLGWQLVTVPIKICHVSSVIVVLYIGSEDSMLGTVVMLGTTIPWSLLPNPKSCDGIDTTHEHLLACVIISMSNVYIKHKSLFTHQAILFRMGTSCHTYDTTTAIGTGYY</sequence>
<evidence type="ECO:0000256" key="4">
    <source>
        <dbReference type="ARBA" id="ARBA00022692"/>
    </source>
</evidence>
<comment type="pathway">
    <text evidence="3">Hormone biosynthesis.</text>
</comment>
<keyword evidence="7" id="KW-1133">Transmembrane helix</keyword>
<dbReference type="UniPathway" id="UPA01020"/>
<evidence type="ECO:0000256" key="3">
    <source>
        <dbReference type="ARBA" id="ARBA00004972"/>
    </source>
</evidence>
<comment type="catalytic activity">
    <reaction evidence="15">
        <text>cholesterol + NADH + O2 + H(+) = 7-dehydrocholesterol + NAD(+) + 2 H2O</text>
        <dbReference type="Rhea" id="RHEA:51644"/>
        <dbReference type="ChEBI" id="CHEBI:15377"/>
        <dbReference type="ChEBI" id="CHEBI:15378"/>
        <dbReference type="ChEBI" id="CHEBI:15379"/>
        <dbReference type="ChEBI" id="CHEBI:16113"/>
        <dbReference type="ChEBI" id="CHEBI:17759"/>
        <dbReference type="ChEBI" id="CHEBI:57540"/>
        <dbReference type="ChEBI" id="CHEBI:57945"/>
        <dbReference type="EC" id="1.14.19.21"/>
    </reaction>
    <physiologicalReaction direction="left-to-right" evidence="15">
        <dbReference type="Rhea" id="RHEA:51645"/>
    </physiologicalReaction>
</comment>
<evidence type="ECO:0000256" key="7">
    <source>
        <dbReference type="ARBA" id="ARBA00022989"/>
    </source>
</evidence>
<dbReference type="Pfam" id="PF00355">
    <property type="entry name" value="Rieske"/>
    <property type="match status" value="1"/>
</dbReference>
<dbReference type="InterPro" id="IPR050584">
    <property type="entry name" value="Cholesterol_7-desaturase"/>
</dbReference>
<evidence type="ECO:0000256" key="8">
    <source>
        <dbReference type="ARBA" id="ARBA00023002"/>
    </source>
</evidence>
<keyword evidence="11" id="KW-0472">Membrane</keyword>
<dbReference type="InterPro" id="IPR017941">
    <property type="entry name" value="Rieske_2Fe-2S"/>
</dbReference>
<evidence type="ECO:0000256" key="5">
    <source>
        <dbReference type="ARBA" id="ARBA00022714"/>
    </source>
</evidence>